<dbReference type="EMBL" id="ABEU02000002">
    <property type="protein sequence ID" value="PNR60320.1"/>
    <property type="molecule type" value="Genomic_DNA"/>
</dbReference>
<proteinExistence type="inferred from homology"/>
<feature type="chain" id="PRO_5044576500" evidence="4">
    <location>
        <begin position="39"/>
        <end position="380"/>
    </location>
</feature>
<keyword evidence="3" id="KW-0443">Lipid metabolism</keyword>
<reference evidence="6" key="3">
    <citation type="submission" date="2020-12" db="UniProtKB">
        <authorList>
            <consortium name="EnsemblPlants"/>
        </authorList>
    </citation>
    <scope>IDENTIFICATION</scope>
</reference>
<dbReference type="GeneID" id="112274187"/>
<dbReference type="EnsemblPlants" id="Pp3c2_23550V3.1">
    <property type="protein sequence ID" value="Pp3c2_23550V3.1"/>
    <property type="gene ID" value="Pp3c2_23550"/>
</dbReference>
<evidence type="ECO:0000313" key="5">
    <source>
        <dbReference type="EMBL" id="PNR60320.1"/>
    </source>
</evidence>
<protein>
    <submittedName>
        <fullName evidence="5 6">Uncharacterized protein</fullName>
    </submittedName>
</protein>
<evidence type="ECO:0000256" key="2">
    <source>
        <dbReference type="ARBA" id="ARBA00022801"/>
    </source>
</evidence>
<dbReference type="RefSeq" id="XP_024359198.1">
    <property type="nucleotide sequence ID" value="XM_024503430.2"/>
</dbReference>
<dbReference type="OMA" id="CCATKRG"/>
<name>A0A2K1L2R4_PHYPA</name>
<dbReference type="AlphaFoldDB" id="A0A2K1L2R4"/>
<evidence type="ECO:0000313" key="7">
    <source>
        <dbReference type="Proteomes" id="UP000006727"/>
    </source>
</evidence>
<dbReference type="STRING" id="3218.A0A2K1L2R4"/>
<dbReference type="OrthoDB" id="1600564at2759"/>
<reference evidence="5 7" key="1">
    <citation type="journal article" date="2008" name="Science">
        <title>The Physcomitrella genome reveals evolutionary insights into the conquest of land by plants.</title>
        <authorList>
            <person name="Rensing S."/>
            <person name="Lang D."/>
            <person name="Zimmer A."/>
            <person name="Terry A."/>
            <person name="Salamov A."/>
            <person name="Shapiro H."/>
            <person name="Nishiyama T."/>
            <person name="Perroud P.-F."/>
            <person name="Lindquist E."/>
            <person name="Kamisugi Y."/>
            <person name="Tanahashi T."/>
            <person name="Sakakibara K."/>
            <person name="Fujita T."/>
            <person name="Oishi K."/>
            <person name="Shin-I T."/>
            <person name="Kuroki Y."/>
            <person name="Toyoda A."/>
            <person name="Suzuki Y."/>
            <person name="Hashimoto A."/>
            <person name="Yamaguchi K."/>
            <person name="Sugano A."/>
            <person name="Kohara Y."/>
            <person name="Fujiyama A."/>
            <person name="Anterola A."/>
            <person name="Aoki S."/>
            <person name="Ashton N."/>
            <person name="Barbazuk W.B."/>
            <person name="Barker E."/>
            <person name="Bennetzen J."/>
            <person name="Bezanilla M."/>
            <person name="Blankenship R."/>
            <person name="Cho S.H."/>
            <person name="Dutcher S."/>
            <person name="Estelle M."/>
            <person name="Fawcett J.A."/>
            <person name="Gundlach H."/>
            <person name="Hanada K."/>
            <person name="Heyl A."/>
            <person name="Hicks K.A."/>
            <person name="Hugh J."/>
            <person name="Lohr M."/>
            <person name="Mayer K."/>
            <person name="Melkozernov A."/>
            <person name="Murata T."/>
            <person name="Nelson D."/>
            <person name="Pils B."/>
            <person name="Prigge M."/>
            <person name="Reiss B."/>
            <person name="Renner T."/>
            <person name="Rombauts S."/>
            <person name="Rushton P."/>
            <person name="Sanderfoot A."/>
            <person name="Schween G."/>
            <person name="Shiu S.-H."/>
            <person name="Stueber K."/>
            <person name="Theodoulou F.L."/>
            <person name="Tu H."/>
            <person name="Van de Peer Y."/>
            <person name="Verrier P.J."/>
            <person name="Waters E."/>
            <person name="Wood A."/>
            <person name="Yang L."/>
            <person name="Cove D."/>
            <person name="Cuming A."/>
            <person name="Hasebe M."/>
            <person name="Lucas S."/>
            <person name="Mishler D.B."/>
            <person name="Reski R."/>
            <person name="Grigoriev I."/>
            <person name="Quatrano R.S."/>
            <person name="Boore J.L."/>
        </authorList>
    </citation>
    <scope>NUCLEOTIDE SEQUENCE [LARGE SCALE GENOMIC DNA]</scope>
    <source>
        <strain evidence="6 7">cv. Gransden 2004</strain>
    </source>
</reference>
<dbReference type="InterPro" id="IPR036514">
    <property type="entry name" value="SGNH_hydro_sf"/>
</dbReference>
<dbReference type="Gramene" id="Pp3c2_23550V3.1">
    <property type="protein sequence ID" value="Pp3c2_23550V3.1"/>
    <property type="gene ID" value="Pp3c2_23550"/>
</dbReference>
<keyword evidence="4" id="KW-0732">Signal</keyword>
<evidence type="ECO:0000256" key="3">
    <source>
        <dbReference type="ARBA" id="ARBA00023098"/>
    </source>
</evidence>
<dbReference type="PaxDb" id="3218-PP1S135_83V6.1"/>
<gene>
    <name evidence="6" type="primary">LOC112274187</name>
    <name evidence="5" type="ORF">PHYPA_003113</name>
</gene>
<dbReference type="PANTHER" id="PTHR46020:SF4">
    <property type="entry name" value="OS04G0650200 PROTEIN"/>
    <property type="match status" value="1"/>
</dbReference>
<keyword evidence="2" id="KW-0378">Hydrolase</keyword>
<reference evidence="5 7" key="2">
    <citation type="journal article" date="2018" name="Plant J.">
        <title>The Physcomitrella patens chromosome-scale assembly reveals moss genome structure and evolution.</title>
        <authorList>
            <person name="Lang D."/>
            <person name="Ullrich K.K."/>
            <person name="Murat F."/>
            <person name="Fuchs J."/>
            <person name="Jenkins J."/>
            <person name="Haas F.B."/>
            <person name="Piednoel M."/>
            <person name="Gundlach H."/>
            <person name="Van Bel M."/>
            <person name="Meyberg R."/>
            <person name="Vives C."/>
            <person name="Morata J."/>
            <person name="Symeonidi A."/>
            <person name="Hiss M."/>
            <person name="Muchero W."/>
            <person name="Kamisugi Y."/>
            <person name="Saleh O."/>
            <person name="Blanc G."/>
            <person name="Decker E.L."/>
            <person name="van Gessel N."/>
            <person name="Grimwood J."/>
            <person name="Hayes R.D."/>
            <person name="Graham S.W."/>
            <person name="Gunter L.E."/>
            <person name="McDaniel S.F."/>
            <person name="Hoernstein S.N.W."/>
            <person name="Larsson A."/>
            <person name="Li F.W."/>
            <person name="Perroud P.F."/>
            <person name="Phillips J."/>
            <person name="Ranjan P."/>
            <person name="Rokshar D.S."/>
            <person name="Rothfels C.J."/>
            <person name="Schneider L."/>
            <person name="Shu S."/>
            <person name="Stevenson D.W."/>
            <person name="Thummler F."/>
            <person name="Tillich M."/>
            <person name="Villarreal Aguilar J.C."/>
            <person name="Widiez T."/>
            <person name="Wong G.K."/>
            <person name="Wymore A."/>
            <person name="Zhang Y."/>
            <person name="Zimmer A.D."/>
            <person name="Quatrano R.S."/>
            <person name="Mayer K.F.X."/>
            <person name="Goodstein D."/>
            <person name="Casacuberta J.M."/>
            <person name="Vandepoele K."/>
            <person name="Reski R."/>
            <person name="Cuming A.C."/>
            <person name="Tuskan G.A."/>
            <person name="Maumus F."/>
            <person name="Salse J."/>
            <person name="Schmutz J."/>
            <person name="Rensing S.A."/>
        </authorList>
    </citation>
    <scope>NUCLEOTIDE SEQUENCE [LARGE SCALE GENOMIC DNA]</scope>
    <source>
        <strain evidence="6 7">cv. Gransden 2004</strain>
    </source>
</reference>
<dbReference type="SUPFAM" id="SSF52266">
    <property type="entry name" value="SGNH hydrolase"/>
    <property type="match status" value="1"/>
</dbReference>
<sequence>MEFFKLHHPAAYQLQLTTLRTFVAAVLLLLLCCHPVPAIEVNGIRFKEIFSFGDSYLDIGNRDPKNFTRTPVGPVNQAWINPYGLTNPAVPTGRFCDGQVFSDILADYIGLHPRPYILYEERPSTRKEDGMNFAVGGSGVKDNLGFTKTRDQIAQLKTVINSGVYSETVYKESLILFTISGNDYYAFLRNSQVIGLAEIGIFIVAVVNQLVEDLKTLYNMGFRNFAVSTLPPLGCLPGVSAFTGSLSCLEVANVVSTTHNSLLKAMLTNSSSILAAANLIILDNELAFREILLNQIQTQFTSGLKACCKGSGSFNLCGDVDKATRTPLYTLCSANTISTYFFWDEVHPTQAGWRSVFNLFLGGEPFSFTNGKSLVQFLST</sequence>
<evidence type="ECO:0000313" key="6">
    <source>
        <dbReference type="EnsemblPlants" id="Pp3c2_23550V3.1"/>
    </source>
</evidence>
<dbReference type="Pfam" id="PF00657">
    <property type="entry name" value="Lipase_GDSL"/>
    <property type="match status" value="1"/>
</dbReference>
<dbReference type="GO" id="GO:0006629">
    <property type="term" value="P:lipid metabolic process"/>
    <property type="evidence" value="ECO:0007669"/>
    <property type="project" value="UniProtKB-KW"/>
</dbReference>
<comment type="similarity">
    <text evidence="1">Belongs to the 'GDSL' lipolytic enzyme family.</text>
</comment>
<evidence type="ECO:0000256" key="1">
    <source>
        <dbReference type="ARBA" id="ARBA00008668"/>
    </source>
</evidence>
<dbReference type="InterPro" id="IPR001087">
    <property type="entry name" value="GDSL"/>
</dbReference>
<feature type="signal peptide" evidence="4">
    <location>
        <begin position="1"/>
        <end position="38"/>
    </location>
</feature>
<keyword evidence="7" id="KW-1185">Reference proteome</keyword>
<evidence type="ECO:0000256" key="4">
    <source>
        <dbReference type="SAM" id="SignalP"/>
    </source>
</evidence>
<organism evidence="5">
    <name type="scientific">Physcomitrium patens</name>
    <name type="common">Spreading-leaved earth moss</name>
    <name type="synonym">Physcomitrella patens</name>
    <dbReference type="NCBI Taxonomy" id="3218"/>
    <lineage>
        <taxon>Eukaryota</taxon>
        <taxon>Viridiplantae</taxon>
        <taxon>Streptophyta</taxon>
        <taxon>Embryophyta</taxon>
        <taxon>Bryophyta</taxon>
        <taxon>Bryophytina</taxon>
        <taxon>Bryopsida</taxon>
        <taxon>Funariidae</taxon>
        <taxon>Funariales</taxon>
        <taxon>Funariaceae</taxon>
        <taxon>Physcomitrium</taxon>
    </lineage>
</organism>
<dbReference type="Proteomes" id="UP000006727">
    <property type="component" value="Chromosome 2"/>
</dbReference>
<accession>A0A2K1L2R4</accession>
<dbReference type="PANTHER" id="PTHR46020">
    <property type="entry name" value="OSJNBB0059K02.9 PROTEIN"/>
    <property type="match status" value="1"/>
</dbReference>
<dbReference type="GO" id="GO:0016788">
    <property type="term" value="F:hydrolase activity, acting on ester bonds"/>
    <property type="evidence" value="ECO:0007669"/>
    <property type="project" value="InterPro"/>
</dbReference>
<dbReference type="Gene3D" id="3.40.50.1110">
    <property type="entry name" value="SGNH hydrolase"/>
    <property type="match status" value="1"/>
</dbReference>